<sequence>MVPTSVLKTGPDRPVQLFGLRTDLRSNTVNAIEQSYEFNRFEPDTNRLNQTVCLKPLTQIVEAKRINNSDE</sequence>
<evidence type="ECO:0000313" key="1">
    <source>
        <dbReference type="EMBL" id="KAF7810573.1"/>
    </source>
</evidence>
<gene>
    <name evidence="1" type="ORF">G2W53_037316</name>
</gene>
<proteinExistence type="predicted"/>
<name>A0A834W6W9_9FABA</name>
<dbReference type="Proteomes" id="UP000634136">
    <property type="component" value="Unassembled WGS sequence"/>
</dbReference>
<dbReference type="AlphaFoldDB" id="A0A834W6W9"/>
<accession>A0A834W6W9</accession>
<keyword evidence="2" id="KW-1185">Reference proteome</keyword>
<comment type="caution">
    <text evidence="1">The sequence shown here is derived from an EMBL/GenBank/DDBJ whole genome shotgun (WGS) entry which is preliminary data.</text>
</comment>
<organism evidence="1 2">
    <name type="scientific">Senna tora</name>
    <dbReference type="NCBI Taxonomy" id="362788"/>
    <lineage>
        <taxon>Eukaryota</taxon>
        <taxon>Viridiplantae</taxon>
        <taxon>Streptophyta</taxon>
        <taxon>Embryophyta</taxon>
        <taxon>Tracheophyta</taxon>
        <taxon>Spermatophyta</taxon>
        <taxon>Magnoliopsida</taxon>
        <taxon>eudicotyledons</taxon>
        <taxon>Gunneridae</taxon>
        <taxon>Pentapetalae</taxon>
        <taxon>rosids</taxon>
        <taxon>fabids</taxon>
        <taxon>Fabales</taxon>
        <taxon>Fabaceae</taxon>
        <taxon>Caesalpinioideae</taxon>
        <taxon>Cassia clade</taxon>
        <taxon>Senna</taxon>
    </lineage>
</organism>
<reference evidence="1" key="1">
    <citation type="submission" date="2020-09" db="EMBL/GenBank/DDBJ databases">
        <title>Genome-Enabled Discovery of Anthraquinone Biosynthesis in Senna tora.</title>
        <authorList>
            <person name="Kang S.-H."/>
            <person name="Pandey R.P."/>
            <person name="Lee C.-M."/>
            <person name="Sim J.-S."/>
            <person name="Jeong J.-T."/>
            <person name="Choi B.-S."/>
            <person name="Jung M."/>
            <person name="Ginzburg D."/>
            <person name="Zhao K."/>
            <person name="Won S.Y."/>
            <person name="Oh T.-J."/>
            <person name="Yu Y."/>
            <person name="Kim N.-H."/>
            <person name="Lee O.R."/>
            <person name="Lee T.-H."/>
            <person name="Bashyal P."/>
            <person name="Kim T.-S."/>
            <person name="Lee W.-H."/>
            <person name="Kawkins C."/>
            <person name="Kim C.-K."/>
            <person name="Kim J.S."/>
            <person name="Ahn B.O."/>
            <person name="Rhee S.Y."/>
            <person name="Sohng J.K."/>
        </authorList>
    </citation>
    <scope>NUCLEOTIDE SEQUENCE</scope>
    <source>
        <tissue evidence="1">Leaf</tissue>
    </source>
</reference>
<protein>
    <submittedName>
        <fullName evidence="1">Uncharacterized protein</fullName>
    </submittedName>
</protein>
<evidence type="ECO:0000313" key="2">
    <source>
        <dbReference type="Proteomes" id="UP000634136"/>
    </source>
</evidence>
<dbReference type="EMBL" id="JAAIUW010000011">
    <property type="protein sequence ID" value="KAF7810573.1"/>
    <property type="molecule type" value="Genomic_DNA"/>
</dbReference>